<name>A0A0W0TQ99_LEGER</name>
<evidence type="ECO:0000313" key="2">
    <source>
        <dbReference type="Proteomes" id="UP000054773"/>
    </source>
</evidence>
<reference evidence="1 2" key="1">
    <citation type="submission" date="2015-11" db="EMBL/GenBank/DDBJ databases">
        <title>Genomic analysis of 38 Legionella species identifies large and diverse effector repertoires.</title>
        <authorList>
            <person name="Burstein D."/>
            <person name="Amaro F."/>
            <person name="Zusman T."/>
            <person name="Lifshitz Z."/>
            <person name="Cohen O."/>
            <person name="Gilbert J.A."/>
            <person name="Pupko T."/>
            <person name="Shuman H.A."/>
            <person name="Segal G."/>
        </authorList>
    </citation>
    <scope>NUCLEOTIDE SEQUENCE [LARGE SCALE GENOMIC DNA]</scope>
    <source>
        <strain evidence="1 2">SE-32A-C8</strain>
    </source>
</reference>
<dbReference type="Proteomes" id="UP000054773">
    <property type="component" value="Unassembled WGS sequence"/>
</dbReference>
<proteinExistence type="predicted"/>
<organism evidence="1 2">
    <name type="scientific">Legionella erythra</name>
    <dbReference type="NCBI Taxonomy" id="448"/>
    <lineage>
        <taxon>Bacteria</taxon>
        <taxon>Pseudomonadati</taxon>
        <taxon>Pseudomonadota</taxon>
        <taxon>Gammaproteobacteria</taxon>
        <taxon>Legionellales</taxon>
        <taxon>Legionellaceae</taxon>
        <taxon>Legionella</taxon>
    </lineage>
</organism>
<dbReference type="RefSeq" id="WP_058526784.1">
    <property type="nucleotide sequence ID" value="NZ_CAAAHY010000009.1"/>
</dbReference>
<evidence type="ECO:0000313" key="1">
    <source>
        <dbReference type="EMBL" id="KTC97826.1"/>
    </source>
</evidence>
<dbReference type="PROSITE" id="PS51257">
    <property type="entry name" value="PROKAR_LIPOPROTEIN"/>
    <property type="match status" value="1"/>
</dbReference>
<dbReference type="PATRIC" id="fig|448.7.peg.1733"/>
<protein>
    <submittedName>
        <fullName evidence="1">Uncharacterized protein</fullName>
    </submittedName>
</protein>
<sequence length="108" mass="11635">MKGIILAPIIMGLTACGYVNTSVNDYVVTRPCCGTNYVSSACCPTTVVKPVVKRCCTSVVTTPVVTNSCCGSTVVRSTPVYNSVTYIEQEPMDTYTDISATSIDYDYY</sequence>
<comment type="caution">
    <text evidence="1">The sequence shown here is derived from an EMBL/GenBank/DDBJ whole genome shotgun (WGS) entry which is preliminary data.</text>
</comment>
<gene>
    <name evidence="1" type="ORF">Lery_1665</name>
</gene>
<dbReference type="OrthoDB" id="5638710at2"/>
<dbReference type="AlphaFoldDB" id="A0A0W0TQ99"/>
<accession>A0A0W0TQ99</accession>
<dbReference type="EMBL" id="LNYA01000024">
    <property type="protein sequence ID" value="KTC97826.1"/>
    <property type="molecule type" value="Genomic_DNA"/>
</dbReference>
<keyword evidence="2" id="KW-1185">Reference proteome</keyword>